<feature type="compositionally biased region" description="Low complexity" evidence="1">
    <location>
        <begin position="93"/>
        <end position="106"/>
    </location>
</feature>
<feature type="region of interest" description="Disordered" evidence="1">
    <location>
        <begin position="1"/>
        <end position="59"/>
    </location>
</feature>
<accession>A0A8R7TUE5</accession>
<organism evidence="2 3">
    <name type="scientific">Triticum urartu</name>
    <name type="common">Red wild einkorn</name>
    <name type="synonym">Crithodium urartu</name>
    <dbReference type="NCBI Taxonomy" id="4572"/>
    <lineage>
        <taxon>Eukaryota</taxon>
        <taxon>Viridiplantae</taxon>
        <taxon>Streptophyta</taxon>
        <taxon>Embryophyta</taxon>
        <taxon>Tracheophyta</taxon>
        <taxon>Spermatophyta</taxon>
        <taxon>Magnoliopsida</taxon>
        <taxon>Liliopsida</taxon>
        <taxon>Poales</taxon>
        <taxon>Poaceae</taxon>
        <taxon>BOP clade</taxon>
        <taxon>Pooideae</taxon>
        <taxon>Triticodae</taxon>
        <taxon>Triticeae</taxon>
        <taxon>Triticinae</taxon>
        <taxon>Triticum</taxon>
    </lineage>
</organism>
<protein>
    <submittedName>
        <fullName evidence="2">Uncharacterized protein</fullName>
    </submittedName>
</protein>
<reference evidence="2" key="3">
    <citation type="submission" date="2022-06" db="UniProtKB">
        <authorList>
            <consortium name="EnsemblPlants"/>
        </authorList>
    </citation>
    <scope>IDENTIFICATION</scope>
</reference>
<proteinExistence type="predicted"/>
<evidence type="ECO:0000313" key="3">
    <source>
        <dbReference type="Proteomes" id="UP000015106"/>
    </source>
</evidence>
<evidence type="ECO:0000256" key="1">
    <source>
        <dbReference type="SAM" id="MobiDB-lite"/>
    </source>
</evidence>
<keyword evidence="3" id="KW-1185">Reference proteome</keyword>
<dbReference type="EnsemblPlants" id="TuG1812G0300002299.01.T01">
    <property type="protein sequence ID" value="TuG1812G0300002299.01.T01"/>
    <property type="gene ID" value="TuG1812G0300002299.01"/>
</dbReference>
<evidence type="ECO:0000313" key="2">
    <source>
        <dbReference type="EnsemblPlants" id="TuG1812G0300002299.01.T01"/>
    </source>
</evidence>
<feature type="compositionally biased region" description="Pro residues" evidence="1">
    <location>
        <begin position="23"/>
        <end position="37"/>
    </location>
</feature>
<reference evidence="2" key="2">
    <citation type="submission" date="2018-03" db="EMBL/GenBank/DDBJ databases">
        <title>The Triticum urartu genome reveals the dynamic nature of wheat genome evolution.</title>
        <authorList>
            <person name="Ling H."/>
            <person name="Ma B."/>
            <person name="Shi X."/>
            <person name="Liu H."/>
            <person name="Dong L."/>
            <person name="Sun H."/>
            <person name="Cao Y."/>
            <person name="Gao Q."/>
            <person name="Zheng S."/>
            <person name="Li Y."/>
            <person name="Yu Y."/>
            <person name="Du H."/>
            <person name="Qi M."/>
            <person name="Li Y."/>
            <person name="Yu H."/>
            <person name="Cui Y."/>
            <person name="Wang N."/>
            <person name="Chen C."/>
            <person name="Wu H."/>
            <person name="Zhao Y."/>
            <person name="Zhang J."/>
            <person name="Li Y."/>
            <person name="Zhou W."/>
            <person name="Zhang B."/>
            <person name="Hu W."/>
            <person name="Eijk M."/>
            <person name="Tang J."/>
            <person name="Witsenboer H."/>
            <person name="Zhao S."/>
            <person name="Li Z."/>
            <person name="Zhang A."/>
            <person name="Wang D."/>
            <person name="Liang C."/>
        </authorList>
    </citation>
    <scope>NUCLEOTIDE SEQUENCE [LARGE SCALE GENOMIC DNA]</scope>
    <source>
        <strain evidence="2">cv. G1812</strain>
    </source>
</reference>
<sequence>MAAEETLRRRHGHHALEQQRSSAPPPRAPVSSDPPPAAAATPSRCFLNRRSPVPATDLTTTAGVQLNGLPAASHVHVADGNSSREPIMVSLKCSGSSSASSSPLGSVLPQPHGAPTSAGSHRPLALRRIRVQALVPVFPASSAPLAASSSIPERDDQRCLLVDLVQR</sequence>
<dbReference type="Gramene" id="TuG1812G0300002299.01.T01">
    <property type="protein sequence ID" value="TuG1812G0300002299.01.T01"/>
    <property type="gene ID" value="TuG1812G0300002299.01"/>
</dbReference>
<reference evidence="3" key="1">
    <citation type="journal article" date="2013" name="Nature">
        <title>Draft genome of the wheat A-genome progenitor Triticum urartu.</title>
        <authorList>
            <person name="Ling H.Q."/>
            <person name="Zhao S."/>
            <person name="Liu D."/>
            <person name="Wang J."/>
            <person name="Sun H."/>
            <person name="Zhang C."/>
            <person name="Fan H."/>
            <person name="Li D."/>
            <person name="Dong L."/>
            <person name="Tao Y."/>
            <person name="Gao C."/>
            <person name="Wu H."/>
            <person name="Li Y."/>
            <person name="Cui Y."/>
            <person name="Guo X."/>
            <person name="Zheng S."/>
            <person name="Wang B."/>
            <person name="Yu K."/>
            <person name="Liang Q."/>
            <person name="Yang W."/>
            <person name="Lou X."/>
            <person name="Chen J."/>
            <person name="Feng M."/>
            <person name="Jian J."/>
            <person name="Zhang X."/>
            <person name="Luo G."/>
            <person name="Jiang Y."/>
            <person name="Liu J."/>
            <person name="Wang Z."/>
            <person name="Sha Y."/>
            <person name="Zhang B."/>
            <person name="Wu H."/>
            <person name="Tang D."/>
            <person name="Shen Q."/>
            <person name="Xue P."/>
            <person name="Zou S."/>
            <person name="Wang X."/>
            <person name="Liu X."/>
            <person name="Wang F."/>
            <person name="Yang Y."/>
            <person name="An X."/>
            <person name="Dong Z."/>
            <person name="Zhang K."/>
            <person name="Zhang X."/>
            <person name="Luo M.C."/>
            <person name="Dvorak J."/>
            <person name="Tong Y."/>
            <person name="Wang J."/>
            <person name="Yang H."/>
            <person name="Li Z."/>
            <person name="Wang D."/>
            <person name="Zhang A."/>
            <person name="Wang J."/>
        </authorList>
    </citation>
    <scope>NUCLEOTIDE SEQUENCE</scope>
    <source>
        <strain evidence="3">cv. G1812</strain>
    </source>
</reference>
<name>A0A8R7TUE5_TRIUA</name>
<dbReference type="Proteomes" id="UP000015106">
    <property type="component" value="Chromosome 3"/>
</dbReference>
<feature type="region of interest" description="Disordered" evidence="1">
    <location>
        <begin position="93"/>
        <end position="121"/>
    </location>
</feature>
<dbReference type="AlphaFoldDB" id="A0A8R7TUE5"/>